<evidence type="ECO:0000256" key="1">
    <source>
        <dbReference type="SAM" id="MobiDB-lite"/>
    </source>
</evidence>
<dbReference type="EMBL" id="AP018448">
    <property type="protein sequence ID" value="BBC29071.1"/>
    <property type="molecule type" value="Genomic_DNA"/>
</dbReference>
<organism evidence="2 3">
    <name type="scientific">Streptomyces graminofaciens</name>
    <dbReference type="NCBI Taxonomy" id="68212"/>
    <lineage>
        <taxon>Bacteria</taxon>
        <taxon>Bacillati</taxon>
        <taxon>Actinomycetota</taxon>
        <taxon>Actinomycetes</taxon>
        <taxon>Kitasatosporales</taxon>
        <taxon>Streptomycetaceae</taxon>
        <taxon>Streptomyces</taxon>
    </lineage>
</organism>
<reference evidence="2 3" key="1">
    <citation type="journal article" date="2010" name="ChemBioChem">
        <title>Cloning and characterization of the biosynthetic gene cluster of 16-membered macrolide antibiotic FD-891: involvement of a dual functional cytochrome P450 monooxygenase catalyzing epoxidation and hydroxylation.</title>
        <authorList>
            <person name="Kudo F."/>
            <person name="Motegi A."/>
            <person name="Mizoue K."/>
            <person name="Eguchi T."/>
        </authorList>
    </citation>
    <scope>NUCLEOTIDE SEQUENCE [LARGE SCALE GENOMIC DNA]</scope>
    <source>
        <strain evidence="2 3">A-8890</strain>
    </source>
</reference>
<feature type="compositionally biased region" description="Basic and acidic residues" evidence="1">
    <location>
        <begin position="44"/>
        <end position="62"/>
    </location>
</feature>
<reference evidence="2 3" key="2">
    <citation type="journal article" date="2023" name="ChemBioChem">
        <title>Acyltransferase Domain Exchange between Two Independent Type I Polyketide Synthases in the Same Producer Strain of Macrolide Antibiotics.</title>
        <authorList>
            <person name="Kudo F."/>
            <person name="Kishikawa K."/>
            <person name="Tsuboi K."/>
            <person name="Kido T."/>
            <person name="Usui T."/>
            <person name="Hashimoto J."/>
            <person name="Shin-Ya K."/>
            <person name="Miyanaga A."/>
            <person name="Eguchi T."/>
        </authorList>
    </citation>
    <scope>NUCLEOTIDE SEQUENCE [LARGE SCALE GENOMIC DNA]</scope>
    <source>
        <strain evidence="2 3">A-8890</strain>
    </source>
</reference>
<gene>
    <name evidence="2" type="ORF">SGFS_003620</name>
</gene>
<proteinExistence type="predicted"/>
<accession>A0ABM7F0D6</accession>
<name>A0ABM7F0D6_9ACTN</name>
<feature type="region of interest" description="Disordered" evidence="1">
    <location>
        <begin position="44"/>
        <end position="74"/>
    </location>
</feature>
<evidence type="ECO:0000313" key="3">
    <source>
        <dbReference type="Proteomes" id="UP001321542"/>
    </source>
</evidence>
<dbReference type="Proteomes" id="UP001321542">
    <property type="component" value="Chromosome"/>
</dbReference>
<sequence length="114" mass="12445">MPARDRDPQPERVLLEQDLGASLGQGGGVREGSVQFPEVEPLLERGETAARDRQDLGEERLVRSSGGKDLGGAGWMESALERSSTFVRSSTTVTRIPLDRSSARAITRQGLLRR</sequence>
<protein>
    <submittedName>
        <fullName evidence="2">Uncharacterized protein</fullName>
    </submittedName>
</protein>
<keyword evidence="3" id="KW-1185">Reference proteome</keyword>
<evidence type="ECO:0000313" key="2">
    <source>
        <dbReference type="EMBL" id="BBC29071.1"/>
    </source>
</evidence>